<dbReference type="InterPro" id="IPR045004">
    <property type="entry name" value="ECH_dom"/>
</dbReference>
<dbReference type="GO" id="GO:0006574">
    <property type="term" value="P:L-valine catabolic process"/>
    <property type="evidence" value="ECO:0007669"/>
    <property type="project" value="TreeGrafter"/>
</dbReference>
<dbReference type="Proteomes" id="UP001162131">
    <property type="component" value="Unassembled WGS sequence"/>
</dbReference>
<dbReference type="EMBL" id="CAJZBQ010000040">
    <property type="protein sequence ID" value="CAG9326343.1"/>
    <property type="molecule type" value="Genomic_DNA"/>
</dbReference>
<comment type="caution">
    <text evidence="5">The sequence shown here is derived from an EMBL/GenBank/DDBJ whole genome shotgun (WGS) entry which is preliminary data.</text>
</comment>
<dbReference type="InterPro" id="IPR032259">
    <property type="entry name" value="HIBYL-CoA-H"/>
</dbReference>
<keyword evidence="6" id="KW-1185">Reference proteome</keyword>
<evidence type="ECO:0000313" key="5">
    <source>
        <dbReference type="EMBL" id="CAG9326343.1"/>
    </source>
</evidence>
<organism evidence="5 6">
    <name type="scientific">Blepharisma stoltei</name>
    <dbReference type="NCBI Taxonomy" id="1481888"/>
    <lineage>
        <taxon>Eukaryota</taxon>
        <taxon>Sar</taxon>
        <taxon>Alveolata</taxon>
        <taxon>Ciliophora</taxon>
        <taxon>Postciliodesmatophora</taxon>
        <taxon>Heterotrichea</taxon>
        <taxon>Heterotrichida</taxon>
        <taxon>Blepharismidae</taxon>
        <taxon>Blepharisma</taxon>
    </lineage>
</organism>
<dbReference type="EC" id="3.1.2.4" evidence="2"/>
<dbReference type="PANTHER" id="PTHR43176:SF3">
    <property type="entry name" value="3-HYDROXYISOBUTYRYL-COA HYDROLASE, MITOCHONDRIAL"/>
    <property type="match status" value="1"/>
</dbReference>
<evidence type="ECO:0000256" key="2">
    <source>
        <dbReference type="ARBA" id="ARBA00011915"/>
    </source>
</evidence>
<proteinExistence type="predicted"/>
<feature type="domain" description="Enoyl-CoA hydratase/isomerase" evidence="4">
    <location>
        <begin position="22"/>
        <end position="338"/>
    </location>
</feature>
<evidence type="ECO:0000256" key="3">
    <source>
        <dbReference type="ARBA" id="ARBA00022801"/>
    </source>
</evidence>
<evidence type="ECO:0000256" key="1">
    <source>
        <dbReference type="ARBA" id="ARBA00001709"/>
    </source>
</evidence>
<accession>A0AAU9JXC2</accession>
<dbReference type="CDD" id="cd06558">
    <property type="entry name" value="crotonase-like"/>
    <property type="match status" value="1"/>
</dbReference>
<gene>
    <name evidence="5" type="ORF">BSTOLATCC_MIC40771</name>
</gene>
<dbReference type="SUPFAM" id="SSF52096">
    <property type="entry name" value="ClpP/crotonase"/>
    <property type="match status" value="1"/>
</dbReference>
<dbReference type="GO" id="GO:0003860">
    <property type="term" value="F:3-hydroxyisobutyryl-CoA hydrolase activity"/>
    <property type="evidence" value="ECO:0007669"/>
    <property type="project" value="UniProtKB-EC"/>
</dbReference>
<keyword evidence="3" id="KW-0378">Hydrolase</keyword>
<comment type="catalytic activity">
    <reaction evidence="1">
        <text>3-hydroxy-2-methylpropanoyl-CoA + H2O = 3-hydroxy-2-methylpropanoate + CoA + H(+)</text>
        <dbReference type="Rhea" id="RHEA:20888"/>
        <dbReference type="ChEBI" id="CHEBI:11805"/>
        <dbReference type="ChEBI" id="CHEBI:15377"/>
        <dbReference type="ChEBI" id="CHEBI:15378"/>
        <dbReference type="ChEBI" id="CHEBI:57287"/>
        <dbReference type="ChEBI" id="CHEBI:57340"/>
        <dbReference type="EC" id="3.1.2.4"/>
    </reaction>
</comment>
<sequence length="352" mass="40222">MRKSSSRIESPLVSVAKGNTYFVKINRPYALNSWNLEMIHLLHRLISQAREENKNFVFYGQGRAFSAGGDIISISSGKISSEEIFIGELAAVYYVSLLPTMRIALMDGITMGGGSGLAWSCNIRVSTPNTIWAMPETSIGFSPDAGASYHLSRMNYPELGLYLMLTGDRLNGTDCYLYGFSQYYIEEDIQKVLQEMQDTESFIDVLKKYHVEPDLKQSRIIPVLKELRYCFNIYVGIETIMYRLRELGSKWSLRALSKIQELCPLSLRVAHEAFNRGKHLNYRDCLKMEYNLAVQMTHFRAENFKEAVKHKLVKKESGRVNWIPNSLEEVGNDAMMPLFENEEGPKLPLPRL</sequence>
<dbReference type="InterPro" id="IPR029045">
    <property type="entry name" value="ClpP/crotonase-like_dom_sf"/>
</dbReference>
<evidence type="ECO:0000313" key="6">
    <source>
        <dbReference type="Proteomes" id="UP001162131"/>
    </source>
</evidence>
<name>A0AAU9JXC2_9CILI</name>
<protein>
    <recommendedName>
        <fullName evidence="2">3-hydroxyisobutyryl-CoA hydrolase</fullName>
        <ecNumber evidence="2">3.1.2.4</ecNumber>
    </recommendedName>
</protein>
<evidence type="ECO:0000259" key="4">
    <source>
        <dbReference type="Pfam" id="PF16113"/>
    </source>
</evidence>
<dbReference type="PANTHER" id="PTHR43176">
    <property type="entry name" value="3-HYDROXYISOBUTYRYL-COA HYDROLASE-RELATED"/>
    <property type="match status" value="1"/>
</dbReference>
<dbReference type="AlphaFoldDB" id="A0AAU9JXC2"/>
<reference evidence="5" key="1">
    <citation type="submission" date="2021-09" db="EMBL/GenBank/DDBJ databases">
        <authorList>
            <consortium name="AG Swart"/>
            <person name="Singh M."/>
            <person name="Singh A."/>
            <person name="Seah K."/>
            <person name="Emmerich C."/>
        </authorList>
    </citation>
    <scope>NUCLEOTIDE SEQUENCE</scope>
    <source>
        <strain evidence="5">ATCC30299</strain>
    </source>
</reference>
<dbReference type="Gene3D" id="3.90.226.10">
    <property type="entry name" value="2-enoyl-CoA Hydratase, Chain A, domain 1"/>
    <property type="match status" value="1"/>
</dbReference>
<dbReference type="Pfam" id="PF16113">
    <property type="entry name" value="ECH_2"/>
    <property type="match status" value="1"/>
</dbReference>